<keyword evidence="3" id="KW-0175">Coiled coil</keyword>
<dbReference type="PANTHER" id="PTHR20903:SF0">
    <property type="entry name" value="PREFOLDIN SUBUNIT 1"/>
    <property type="match status" value="1"/>
</dbReference>
<reference evidence="4 5" key="1">
    <citation type="submission" date="2023-01" db="EMBL/GenBank/DDBJ databases">
        <title>Analysis of 21 Apiospora genomes using comparative genomics revels a genus with tremendous synthesis potential of carbohydrate active enzymes and secondary metabolites.</title>
        <authorList>
            <person name="Sorensen T."/>
        </authorList>
    </citation>
    <scope>NUCLEOTIDE SEQUENCE [LARGE SCALE GENOMIC DNA]</scope>
    <source>
        <strain evidence="4 5">CBS 33761</strain>
    </source>
</reference>
<name>A0ABR1UCX0_9PEZI</name>
<comment type="caution">
    <text evidence="4">The sequence shown here is derived from an EMBL/GenBank/DDBJ whole genome shotgun (WGS) entry which is preliminary data.</text>
</comment>
<dbReference type="InterPro" id="IPR009053">
    <property type="entry name" value="Prefoldin"/>
</dbReference>
<proteinExistence type="inferred from homology"/>
<evidence type="ECO:0000313" key="5">
    <source>
        <dbReference type="Proteomes" id="UP001444661"/>
    </source>
</evidence>
<dbReference type="InterPro" id="IPR002777">
    <property type="entry name" value="PFD_beta-like"/>
</dbReference>
<gene>
    <name evidence="4" type="ORF">PG993_001969</name>
</gene>
<accession>A0ABR1UCX0</accession>
<dbReference type="PANTHER" id="PTHR20903">
    <property type="entry name" value="PREFOLDIN SUBUNIT 1-RELATED"/>
    <property type="match status" value="1"/>
</dbReference>
<dbReference type="CDD" id="cd23164">
    <property type="entry name" value="Prefoldin_1"/>
    <property type="match status" value="1"/>
</dbReference>
<organism evidence="4 5">
    <name type="scientific">Apiospora rasikravindrae</name>
    <dbReference type="NCBI Taxonomy" id="990691"/>
    <lineage>
        <taxon>Eukaryota</taxon>
        <taxon>Fungi</taxon>
        <taxon>Dikarya</taxon>
        <taxon>Ascomycota</taxon>
        <taxon>Pezizomycotina</taxon>
        <taxon>Sordariomycetes</taxon>
        <taxon>Xylariomycetidae</taxon>
        <taxon>Amphisphaeriales</taxon>
        <taxon>Apiosporaceae</taxon>
        <taxon>Apiospora</taxon>
    </lineage>
</organism>
<comment type="similarity">
    <text evidence="1">Belongs to the prefoldin subunit beta family.</text>
</comment>
<dbReference type="Pfam" id="PF01920">
    <property type="entry name" value="Prefoldin_2"/>
    <property type="match status" value="1"/>
</dbReference>
<protein>
    <recommendedName>
        <fullName evidence="6">Prefoldin subunit 1</fullName>
    </recommendedName>
</protein>
<evidence type="ECO:0008006" key="6">
    <source>
        <dbReference type="Google" id="ProtNLM"/>
    </source>
</evidence>
<dbReference type="Proteomes" id="UP001444661">
    <property type="component" value="Unassembled WGS sequence"/>
</dbReference>
<dbReference type="SUPFAM" id="SSF46579">
    <property type="entry name" value="Prefoldin"/>
    <property type="match status" value="1"/>
</dbReference>
<feature type="coiled-coil region" evidence="3">
    <location>
        <begin position="69"/>
        <end position="103"/>
    </location>
</feature>
<keyword evidence="2" id="KW-0143">Chaperone</keyword>
<evidence type="ECO:0000313" key="4">
    <source>
        <dbReference type="EMBL" id="KAK8056742.1"/>
    </source>
</evidence>
<evidence type="ECO:0000256" key="3">
    <source>
        <dbReference type="SAM" id="Coils"/>
    </source>
</evidence>
<sequence length="123" mass="13638">MSISNEALQKLVREIESQSIVAQQQIALVRTQQASKQREMRMAQLTRSEIASLPKDTGVYEGVGKMFVALPVENLNEKLESQIQNAQKEVEGLGKKLTSLEITQKNSKEHIDRMLRGSAAAAS</sequence>
<keyword evidence="5" id="KW-1185">Reference proteome</keyword>
<dbReference type="EMBL" id="JAQQWK010000001">
    <property type="protein sequence ID" value="KAK8056742.1"/>
    <property type="molecule type" value="Genomic_DNA"/>
</dbReference>
<evidence type="ECO:0000256" key="2">
    <source>
        <dbReference type="ARBA" id="ARBA00023186"/>
    </source>
</evidence>
<dbReference type="Gene3D" id="1.10.287.370">
    <property type="match status" value="1"/>
</dbReference>
<evidence type="ECO:0000256" key="1">
    <source>
        <dbReference type="ARBA" id="ARBA00008045"/>
    </source>
</evidence>